<proteinExistence type="predicted"/>
<evidence type="ECO:0000313" key="1">
    <source>
        <dbReference type="EMBL" id="XPM64289.1"/>
    </source>
</evidence>
<name>A0ACD5GU90_9CYAN</name>
<keyword evidence="2" id="KW-1185">Reference proteome</keyword>
<dbReference type="EMBL" id="CP182909">
    <property type="protein sequence ID" value="XPM64289.1"/>
    <property type="molecule type" value="Genomic_DNA"/>
</dbReference>
<gene>
    <name evidence="1" type="ORF">BH720_035975</name>
</gene>
<accession>A0ACD5GU90</accession>
<protein>
    <submittedName>
        <fullName evidence="1">Uncharacterized protein</fullName>
    </submittedName>
</protein>
<reference evidence="1 2" key="1">
    <citation type="journal article" date="2016" name="Genome Announc.">
        <title>Draft Genome Sequence of the Thermotolerant Cyanobacterium Desertifilum sp. IPPAS B-1220.</title>
        <authorList>
            <person name="Mironov K.S."/>
            <person name="Sinetova M.A."/>
            <person name="Bolatkhan K."/>
            <person name="Zayadan B.K."/>
            <person name="Ustinova V.V."/>
            <person name="Kupriyanova E.V."/>
            <person name="Skrypnik A.N."/>
            <person name="Gogoleva N.E."/>
            <person name="Gogolev Y.V."/>
            <person name="Los D.A."/>
        </authorList>
    </citation>
    <scope>NUCLEOTIDE SEQUENCE [LARGE SCALE GENOMIC DNA]</scope>
    <source>
        <strain evidence="1 2">IPPAS B-1220</strain>
    </source>
</reference>
<organism evidence="1 2">
    <name type="scientific">Desertifilum tharense IPPAS B-1220</name>
    <dbReference type="NCBI Taxonomy" id="1781255"/>
    <lineage>
        <taxon>Bacteria</taxon>
        <taxon>Bacillati</taxon>
        <taxon>Cyanobacteriota</taxon>
        <taxon>Cyanophyceae</taxon>
        <taxon>Desertifilales</taxon>
        <taxon>Desertifilaceae</taxon>
        <taxon>Desertifilum</taxon>
    </lineage>
</organism>
<dbReference type="Proteomes" id="UP000095472">
    <property type="component" value="Chromosome"/>
</dbReference>
<evidence type="ECO:0000313" key="2">
    <source>
        <dbReference type="Proteomes" id="UP000095472"/>
    </source>
</evidence>
<sequence length="108" mass="12377">MKIQLMRSSAIAALVMLGLLGSVGLDYLDLGMAQSQPIYSQQTPMNSIPTVDERLVTANTQFGFNLFSQLSQQEGEKISLFRLLVLRSRFLWLTTGQRETRNRQWLRR</sequence>